<dbReference type="EMBL" id="JBHUDH010000008">
    <property type="protein sequence ID" value="MFD1524886.1"/>
    <property type="molecule type" value="Genomic_DNA"/>
</dbReference>
<feature type="coiled-coil region" evidence="1">
    <location>
        <begin position="10"/>
        <end position="37"/>
    </location>
</feature>
<evidence type="ECO:0000256" key="1">
    <source>
        <dbReference type="SAM" id="Coils"/>
    </source>
</evidence>
<keyword evidence="1" id="KW-0175">Coiled coil</keyword>
<evidence type="ECO:0000313" key="4">
    <source>
        <dbReference type="Proteomes" id="UP001597111"/>
    </source>
</evidence>
<dbReference type="Proteomes" id="UP001597111">
    <property type="component" value="Unassembled WGS sequence"/>
</dbReference>
<feature type="transmembrane region" description="Helical" evidence="2">
    <location>
        <begin position="143"/>
        <end position="163"/>
    </location>
</feature>
<gene>
    <name evidence="3" type="ORF">ACFR9S_01040</name>
</gene>
<evidence type="ECO:0000313" key="3">
    <source>
        <dbReference type="EMBL" id="MFD1524886.1"/>
    </source>
</evidence>
<feature type="transmembrane region" description="Helical" evidence="2">
    <location>
        <begin position="169"/>
        <end position="192"/>
    </location>
</feature>
<evidence type="ECO:0000256" key="2">
    <source>
        <dbReference type="SAM" id="Phobius"/>
    </source>
</evidence>
<reference evidence="3 4" key="1">
    <citation type="journal article" date="2019" name="Int. J. Syst. Evol. Microbiol.">
        <title>The Global Catalogue of Microorganisms (GCM) 10K type strain sequencing project: providing services to taxonomists for standard genome sequencing and annotation.</title>
        <authorList>
            <consortium name="The Broad Institute Genomics Platform"/>
            <consortium name="The Broad Institute Genome Sequencing Center for Infectious Disease"/>
            <person name="Wu L."/>
            <person name="Ma J."/>
        </authorList>
    </citation>
    <scope>NUCLEOTIDE SEQUENCE [LARGE SCALE GENOMIC DNA]</scope>
    <source>
        <strain evidence="3 4">CGMCC 1.12285</strain>
    </source>
</reference>
<organism evidence="3 4">
    <name type="scientific">Halolamina salina</name>
    <dbReference type="NCBI Taxonomy" id="1220023"/>
    <lineage>
        <taxon>Archaea</taxon>
        <taxon>Methanobacteriati</taxon>
        <taxon>Methanobacteriota</taxon>
        <taxon>Stenosarchaea group</taxon>
        <taxon>Halobacteria</taxon>
        <taxon>Halobacteriales</taxon>
        <taxon>Haloferacaceae</taxon>
    </lineage>
</organism>
<dbReference type="RefSeq" id="WP_379730979.1">
    <property type="nucleotide sequence ID" value="NZ_JBHSWZ010000040.1"/>
</dbReference>
<feature type="transmembrane region" description="Helical" evidence="2">
    <location>
        <begin position="71"/>
        <end position="91"/>
    </location>
</feature>
<accession>A0ABD6B1J3</accession>
<sequence length="195" mass="21230">MLSRMAAEDPEEEETDVDDLLDELEALELELADEDQETKSRVRESIRMARRIDEDTPVFGRVIKGFDRHDAAEALVGSVVFGIPMVIEGGTLEAGVYLATHPIYFLATLLFGVSIVNGLLYVAEIQDVRVVDPILGILPRRPVGLLTIAALTSLFMMTAWGRVDWAEPWIAVCQTAVCFVGMAIGGALGDILPGS</sequence>
<dbReference type="AlphaFoldDB" id="A0ABD6B1J3"/>
<keyword evidence="2" id="KW-0812">Transmembrane</keyword>
<name>A0ABD6B1J3_9EURY</name>
<keyword evidence="4" id="KW-1185">Reference proteome</keyword>
<keyword evidence="2" id="KW-0472">Membrane</keyword>
<keyword evidence="2" id="KW-1133">Transmembrane helix</keyword>
<protein>
    <submittedName>
        <fullName evidence="3">DUF2391 domain-containing protein</fullName>
    </submittedName>
</protein>
<feature type="transmembrane region" description="Helical" evidence="2">
    <location>
        <begin position="103"/>
        <end position="122"/>
    </location>
</feature>
<comment type="caution">
    <text evidence="3">The sequence shown here is derived from an EMBL/GenBank/DDBJ whole genome shotgun (WGS) entry which is preliminary data.</text>
</comment>
<proteinExistence type="predicted"/>